<dbReference type="RefSeq" id="XP_002898096.1">
    <property type="nucleotide sequence ID" value="XM_002898050.1"/>
</dbReference>
<sequence length="74" mass="8158">MLAEAEGVSVSGAWIIEHAKQLAIKLRLSPERCPRLGPSWLRCLQDSYGLKWRKAFGESDSVNIEAAADTVEAM</sequence>
<dbReference type="GeneID" id="9475652"/>
<dbReference type="InParanoid" id="D0NRW8"/>
<organism evidence="1 2">
    <name type="scientific">Phytophthora infestans (strain T30-4)</name>
    <name type="common">Potato late blight agent</name>
    <dbReference type="NCBI Taxonomy" id="403677"/>
    <lineage>
        <taxon>Eukaryota</taxon>
        <taxon>Sar</taxon>
        <taxon>Stramenopiles</taxon>
        <taxon>Oomycota</taxon>
        <taxon>Peronosporomycetes</taxon>
        <taxon>Peronosporales</taxon>
        <taxon>Peronosporaceae</taxon>
        <taxon>Phytophthora</taxon>
    </lineage>
</organism>
<proteinExistence type="predicted"/>
<dbReference type="Proteomes" id="UP000006643">
    <property type="component" value="Unassembled WGS sequence"/>
</dbReference>
<dbReference type="OMA" id="GAWIIEH"/>
<name>D0NRW8_PHYIT</name>
<dbReference type="KEGG" id="pif:PITG_15859"/>
<dbReference type="VEuPathDB" id="FungiDB:PITG_15859"/>
<accession>D0NRW8</accession>
<reference evidence="2" key="1">
    <citation type="journal article" date="2009" name="Nature">
        <title>Genome sequence and analysis of the Irish potato famine pathogen Phytophthora infestans.</title>
        <authorList>
            <consortium name="The Broad Institute Genome Sequencing Platform"/>
            <person name="Haas B.J."/>
            <person name="Kamoun S."/>
            <person name="Zody M.C."/>
            <person name="Jiang R.H."/>
            <person name="Handsaker R.E."/>
            <person name="Cano L.M."/>
            <person name="Grabherr M."/>
            <person name="Kodira C.D."/>
            <person name="Raffaele S."/>
            <person name="Torto-Alalibo T."/>
            <person name="Bozkurt T.O."/>
            <person name="Ah-Fong A.M."/>
            <person name="Alvarado L."/>
            <person name="Anderson V.L."/>
            <person name="Armstrong M.R."/>
            <person name="Avrova A."/>
            <person name="Baxter L."/>
            <person name="Beynon J."/>
            <person name="Boevink P.C."/>
            <person name="Bollmann S.R."/>
            <person name="Bos J.I."/>
            <person name="Bulone V."/>
            <person name="Cai G."/>
            <person name="Cakir C."/>
            <person name="Carrington J.C."/>
            <person name="Chawner M."/>
            <person name="Conti L."/>
            <person name="Costanzo S."/>
            <person name="Ewan R."/>
            <person name="Fahlgren N."/>
            <person name="Fischbach M.A."/>
            <person name="Fugelstad J."/>
            <person name="Gilroy E.M."/>
            <person name="Gnerre S."/>
            <person name="Green P.J."/>
            <person name="Grenville-Briggs L.J."/>
            <person name="Griffith J."/>
            <person name="Grunwald N.J."/>
            <person name="Horn K."/>
            <person name="Horner N.R."/>
            <person name="Hu C.H."/>
            <person name="Huitema E."/>
            <person name="Jeong D.H."/>
            <person name="Jones A.M."/>
            <person name="Jones J.D."/>
            <person name="Jones R.W."/>
            <person name="Karlsson E.K."/>
            <person name="Kunjeti S.G."/>
            <person name="Lamour K."/>
            <person name="Liu Z."/>
            <person name="Ma L."/>
            <person name="Maclean D."/>
            <person name="Chibucos M.C."/>
            <person name="McDonald H."/>
            <person name="McWalters J."/>
            <person name="Meijer H.J."/>
            <person name="Morgan W."/>
            <person name="Morris P.F."/>
            <person name="Munro C.A."/>
            <person name="O'Neill K."/>
            <person name="Ospina-Giraldo M."/>
            <person name="Pinzon A."/>
            <person name="Pritchard L."/>
            <person name="Ramsahoye B."/>
            <person name="Ren Q."/>
            <person name="Restrepo S."/>
            <person name="Roy S."/>
            <person name="Sadanandom A."/>
            <person name="Savidor A."/>
            <person name="Schornack S."/>
            <person name="Schwartz D.C."/>
            <person name="Schumann U.D."/>
            <person name="Schwessinger B."/>
            <person name="Seyer L."/>
            <person name="Sharpe T."/>
            <person name="Silvar C."/>
            <person name="Song J."/>
            <person name="Studholme D.J."/>
            <person name="Sykes S."/>
            <person name="Thines M."/>
            <person name="van de Vondervoort P.J."/>
            <person name="Phuntumart V."/>
            <person name="Wawra S."/>
            <person name="Weide R."/>
            <person name="Win J."/>
            <person name="Young C."/>
            <person name="Zhou S."/>
            <person name="Fry W."/>
            <person name="Meyers B.C."/>
            <person name="van West P."/>
            <person name="Ristaino J."/>
            <person name="Govers F."/>
            <person name="Birch P.R."/>
            <person name="Whisson S.C."/>
            <person name="Judelson H.S."/>
            <person name="Nusbaum C."/>
        </authorList>
    </citation>
    <scope>NUCLEOTIDE SEQUENCE [LARGE SCALE GENOMIC DNA]</scope>
    <source>
        <strain evidence="2">T30-4</strain>
    </source>
</reference>
<evidence type="ECO:0000313" key="2">
    <source>
        <dbReference type="Proteomes" id="UP000006643"/>
    </source>
</evidence>
<dbReference type="OrthoDB" id="124404at2759"/>
<evidence type="ECO:0000313" key="1">
    <source>
        <dbReference type="EMBL" id="EEY63509.1"/>
    </source>
</evidence>
<keyword evidence="2" id="KW-1185">Reference proteome</keyword>
<protein>
    <recommendedName>
        <fullName evidence="3">HTH CENPB-type domain-containing protein</fullName>
    </recommendedName>
</protein>
<evidence type="ECO:0008006" key="3">
    <source>
        <dbReference type="Google" id="ProtNLM"/>
    </source>
</evidence>
<dbReference type="AlphaFoldDB" id="D0NRW8"/>
<gene>
    <name evidence="1" type="ORF">PITG_15859</name>
</gene>
<dbReference type="EMBL" id="DS028156">
    <property type="protein sequence ID" value="EEY63509.1"/>
    <property type="molecule type" value="Genomic_DNA"/>
</dbReference>
<dbReference type="HOGENOM" id="CLU_2693123_0_0_1"/>